<gene>
    <name evidence="5" type="ORF">DS745_13280</name>
</gene>
<protein>
    <submittedName>
        <fullName evidence="5">MarR family transcriptional regulator</fullName>
    </submittedName>
</protein>
<keyword evidence="1" id="KW-0805">Transcription regulation</keyword>
<proteinExistence type="predicted"/>
<keyword evidence="6" id="KW-1185">Reference proteome</keyword>
<dbReference type="InterPro" id="IPR000835">
    <property type="entry name" value="HTH_MarR-typ"/>
</dbReference>
<feature type="domain" description="HTH marR-type" evidence="4">
    <location>
        <begin position="4"/>
        <end position="144"/>
    </location>
</feature>
<dbReference type="GO" id="GO:0003700">
    <property type="term" value="F:DNA-binding transcription factor activity"/>
    <property type="evidence" value="ECO:0007669"/>
    <property type="project" value="InterPro"/>
</dbReference>
<dbReference type="PRINTS" id="PR00598">
    <property type="entry name" value="HTHMARR"/>
</dbReference>
<dbReference type="GO" id="GO:0003677">
    <property type="term" value="F:DNA binding"/>
    <property type="evidence" value="ECO:0007669"/>
    <property type="project" value="UniProtKB-KW"/>
</dbReference>
<evidence type="ECO:0000256" key="1">
    <source>
        <dbReference type="ARBA" id="ARBA00023015"/>
    </source>
</evidence>
<organism evidence="5 6">
    <name type="scientific">Anaerobacillus alkaliphilus</name>
    <dbReference type="NCBI Taxonomy" id="1548597"/>
    <lineage>
        <taxon>Bacteria</taxon>
        <taxon>Bacillati</taxon>
        <taxon>Bacillota</taxon>
        <taxon>Bacilli</taxon>
        <taxon>Bacillales</taxon>
        <taxon>Bacillaceae</taxon>
        <taxon>Anaerobacillus</taxon>
    </lineage>
</organism>
<dbReference type="PROSITE" id="PS01117">
    <property type="entry name" value="HTH_MARR_1"/>
    <property type="match status" value="1"/>
</dbReference>
<evidence type="ECO:0000256" key="3">
    <source>
        <dbReference type="ARBA" id="ARBA00023163"/>
    </source>
</evidence>
<evidence type="ECO:0000259" key="4">
    <source>
        <dbReference type="PROSITE" id="PS50995"/>
    </source>
</evidence>
<dbReference type="InterPro" id="IPR036390">
    <property type="entry name" value="WH_DNA-bd_sf"/>
</dbReference>
<accession>A0A4Q0VS76</accession>
<dbReference type="Pfam" id="PF01047">
    <property type="entry name" value="MarR"/>
    <property type="match status" value="1"/>
</dbReference>
<comment type="caution">
    <text evidence="5">The sequence shown here is derived from an EMBL/GenBank/DDBJ whole genome shotgun (WGS) entry which is preliminary data.</text>
</comment>
<dbReference type="Proteomes" id="UP000290649">
    <property type="component" value="Unassembled WGS sequence"/>
</dbReference>
<dbReference type="OrthoDB" id="5327581at2"/>
<evidence type="ECO:0000313" key="6">
    <source>
        <dbReference type="Proteomes" id="UP000290649"/>
    </source>
</evidence>
<dbReference type="SMART" id="SM00347">
    <property type="entry name" value="HTH_MARR"/>
    <property type="match status" value="1"/>
</dbReference>
<dbReference type="AlphaFoldDB" id="A0A4Q0VS76"/>
<name>A0A4Q0VS76_9BACI</name>
<evidence type="ECO:0000313" key="5">
    <source>
        <dbReference type="EMBL" id="RXI99848.1"/>
    </source>
</evidence>
<keyword evidence="2" id="KW-0238">DNA-binding</keyword>
<dbReference type="PROSITE" id="PS50995">
    <property type="entry name" value="HTH_MARR_2"/>
    <property type="match status" value="1"/>
</dbReference>
<keyword evidence="3" id="KW-0804">Transcription</keyword>
<reference evidence="5 6" key="1">
    <citation type="journal article" date="2019" name="Int. J. Syst. Evol. Microbiol.">
        <title>Anaerobacillus alkaliphilus sp. nov., a novel alkaliphilic and moderately halophilic bacterium.</title>
        <authorList>
            <person name="Borsodi A.K."/>
            <person name="Aszalos J.M."/>
            <person name="Bihari P."/>
            <person name="Nagy I."/>
            <person name="Schumann P."/>
            <person name="Sproer C."/>
            <person name="Kovacs A.L."/>
            <person name="Boka K."/>
            <person name="Dobosy P."/>
            <person name="Ovari M."/>
            <person name="Szili-Kovacs T."/>
            <person name="Toth E."/>
        </authorList>
    </citation>
    <scope>NUCLEOTIDE SEQUENCE [LARGE SCALE GENOMIC DNA]</scope>
    <source>
        <strain evidence="5 6">B16-10</strain>
    </source>
</reference>
<dbReference type="PANTHER" id="PTHR42756:SF1">
    <property type="entry name" value="TRANSCRIPTIONAL REPRESSOR OF EMRAB OPERON"/>
    <property type="match status" value="1"/>
</dbReference>
<dbReference type="EMBL" id="QOUX01000042">
    <property type="protein sequence ID" value="RXI99848.1"/>
    <property type="molecule type" value="Genomic_DNA"/>
</dbReference>
<dbReference type="Gene3D" id="1.10.10.10">
    <property type="entry name" value="Winged helix-like DNA-binding domain superfamily/Winged helix DNA-binding domain"/>
    <property type="match status" value="1"/>
</dbReference>
<dbReference type="PANTHER" id="PTHR42756">
    <property type="entry name" value="TRANSCRIPTIONAL REGULATOR, MARR"/>
    <property type="match status" value="1"/>
</dbReference>
<dbReference type="InterPro" id="IPR023187">
    <property type="entry name" value="Tscrpt_reg_MarR-type_CS"/>
</dbReference>
<sequence length="149" mass="16817">MEVRDMNTGYLIQLSAKLMKNNLQKRLDEENFTVSQLAVIKDLQMQQESGAPLERFTAVSIAERLDMDKPTVSGIINRLVEKGFVEKLSHPTDKRAQVIALTNESVVILPKLEQVSNETIEASLKGFSDIEKDKLNSYLIRLISNLRGD</sequence>
<evidence type="ECO:0000256" key="2">
    <source>
        <dbReference type="ARBA" id="ARBA00023125"/>
    </source>
</evidence>
<dbReference type="InterPro" id="IPR036388">
    <property type="entry name" value="WH-like_DNA-bd_sf"/>
</dbReference>
<dbReference type="SUPFAM" id="SSF46785">
    <property type="entry name" value="Winged helix' DNA-binding domain"/>
    <property type="match status" value="1"/>
</dbReference>